<dbReference type="Proteomes" id="UP000673691">
    <property type="component" value="Unassembled WGS sequence"/>
</dbReference>
<feature type="region of interest" description="Disordered" evidence="1">
    <location>
        <begin position="19"/>
        <end position="63"/>
    </location>
</feature>
<dbReference type="EMBL" id="JAEFCI010013518">
    <property type="protein sequence ID" value="KAG5455352.1"/>
    <property type="molecule type" value="Genomic_DNA"/>
</dbReference>
<evidence type="ECO:0000256" key="1">
    <source>
        <dbReference type="SAM" id="MobiDB-lite"/>
    </source>
</evidence>
<dbReference type="OrthoDB" id="5599171at2759"/>
<sequence length="350" mass="38142">MPHCRPSWNLQLLFPLPPPYVPTSSPPPGRPPASPARKANSQVSSPPPAAGGVADGSGNGTGRTARRLVLRRDRPSVGIAVLPALAHPLASRVTVATARRPHRREPLRHGADAAVQPRQRAAPGHLAGKGVPHGDLQGPAQVRKGAQGKRRRVPEGGAHGASRFCPSCAGHHLHRMVRCRVFQVGNASRRVASPEQTCQPRYPVTNFAVPRYAKRCNRALRPFNMHFDRDARGKITFYKRVPQYFQDNFENARKHFGTGSLGQKRKEGNSVEECRNPGFKKGVVLPSDGAPWERAQFSAEDGTGPESPVRRRKIVCWRDDPAADQLRLAADVTEVSAETLSTRTHAAPAD</sequence>
<evidence type="ECO:0000313" key="2">
    <source>
        <dbReference type="EMBL" id="KAG5455352.1"/>
    </source>
</evidence>
<feature type="region of interest" description="Disordered" evidence="1">
    <location>
        <begin position="256"/>
        <end position="276"/>
    </location>
</feature>
<accession>A0A8H7ZKX5</accession>
<protein>
    <submittedName>
        <fullName evidence="2">Uncharacterized protein</fullName>
    </submittedName>
</protein>
<name>A0A8H7ZKX5_9FUNG</name>
<keyword evidence="3" id="KW-1185">Reference proteome</keyword>
<dbReference type="AlphaFoldDB" id="A0A8H7ZKX5"/>
<comment type="caution">
    <text evidence="2">The sequence shown here is derived from an EMBL/GenBank/DDBJ whole genome shotgun (WGS) entry which is preliminary data.</text>
</comment>
<organism evidence="2 3">
    <name type="scientific">Olpidium bornovanus</name>
    <dbReference type="NCBI Taxonomy" id="278681"/>
    <lineage>
        <taxon>Eukaryota</taxon>
        <taxon>Fungi</taxon>
        <taxon>Fungi incertae sedis</taxon>
        <taxon>Olpidiomycota</taxon>
        <taxon>Olpidiomycotina</taxon>
        <taxon>Olpidiomycetes</taxon>
        <taxon>Olpidiales</taxon>
        <taxon>Olpidiaceae</taxon>
        <taxon>Olpidium</taxon>
    </lineage>
</organism>
<reference evidence="2 3" key="1">
    <citation type="journal article" name="Sci. Rep.">
        <title>Genome-scale phylogenetic analyses confirm Olpidium as the closest living zoosporic fungus to the non-flagellated, terrestrial fungi.</title>
        <authorList>
            <person name="Chang Y."/>
            <person name="Rochon D."/>
            <person name="Sekimoto S."/>
            <person name="Wang Y."/>
            <person name="Chovatia M."/>
            <person name="Sandor L."/>
            <person name="Salamov A."/>
            <person name="Grigoriev I.V."/>
            <person name="Stajich J.E."/>
            <person name="Spatafora J.W."/>
        </authorList>
    </citation>
    <scope>NUCLEOTIDE SEQUENCE [LARGE SCALE GENOMIC DNA]</scope>
    <source>
        <strain evidence="2">S191</strain>
    </source>
</reference>
<feature type="region of interest" description="Disordered" evidence="1">
    <location>
        <begin position="122"/>
        <end position="159"/>
    </location>
</feature>
<feature type="compositionally biased region" description="Pro residues" evidence="1">
    <location>
        <begin position="19"/>
        <end position="34"/>
    </location>
</feature>
<gene>
    <name evidence="2" type="ORF">BJ554DRAFT_5259</name>
</gene>
<proteinExistence type="predicted"/>
<feature type="compositionally biased region" description="Basic and acidic residues" evidence="1">
    <location>
        <begin position="264"/>
        <end position="275"/>
    </location>
</feature>
<evidence type="ECO:0000313" key="3">
    <source>
        <dbReference type="Proteomes" id="UP000673691"/>
    </source>
</evidence>